<gene>
    <name evidence="1" type="ORF">A2174_00480</name>
</gene>
<reference evidence="1 2" key="1">
    <citation type="journal article" date="2016" name="Nat. Commun.">
        <title>Thousands of microbial genomes shed light on interconnected biogeochemical processes in an aquifer system.</title>
        <authorList>
            <person name="Anantharaman K."/>
            <person name="Brown C.T."/>
            <person name="Hug L.A."/>
            <person name="Sharon I."/>
            <person name="Castelle C.J."/>
            <person name="Probst A.J."/>
            <person name="Thomas B.C."/>
            <person name="Singh A."/>
            <person name="Wilkins M.J."/>
            <person name="Karaoz U."/>
            <person name="Brodie E.L."/>
            <person name="Williams K.H."/>
            <person name="Hubbard S.S."/>
            <person name="Banfield J.F."/>
        </authorList>
    </citation>
    <scope>NUCLEOTIDE SEQUENCE [LARGE SCALE GENOMIC DNA]</scope>
</reference>
<name>A0A1G2FA35_9BACT</name>
<accession>A0A1G2FA35</accession>
<protein>
    <submittedName>
        <fullName evidence="1">Uncharacterized protein</fullName>
    </submittedName>
</protein>
<evidence type="ECO:0000313" key="2">
    <source>
        <dbReference type="Proteomes" id="UP000177725"/>
    </source>
</evidence>
<comment type="caution">
    <text evidence="1">The sequence shown here is derived from an EMBL/GenBank/DDBJ whole genome shotgun (WGS) entry which is preliminary data.</text>
</comment>
<sequence length="106" mass="12496">MPDPLDKLRKKMILLEKPFRLDIPLEAPLFRHDRLKNLRQFVVKGRVPVMFYGFSIVEAEDKLLWFKPLNKNVEFPILLSKINIPAGRIPIESVEQLTRHNSKYLS</sequence>
<dbReference type="AlphaFoldDB" id="A0A1G2FA35"/>
<dbReference type="Proteomes" id="UP000177725">
    <property type="component" value="Unassembled WGS sequence"/>
</dbReference>
<proteinExistence type="predicted"/>
<dbReference type="EMBL" id="MHMV01000022">
    <property type="protein sequence ID" value="OGZ34468.1"/>
    <property type="molecule type" value="Genomic_DNA"/>
</dbReference>
<organism evidence="1 2">
    <name type="scientific">Candidatus Portnoybacteria bacterium RBG_13_41_18</name>
    <dbReference type="NCBI Taxonomy" id="1801991"/>
    <lineage>
        <taxon>Bacteria</taxon>
        <taxon>Candidatus Portnoyibacteriota</taxon>
    </lineage>
</organism>
<evidence type="ECO:0000313" key="1">
    <source>
        <dbReference type="EMBL" id="OGZ34468.1"/>
    </source>
</evidence>